<accession>A0A3P7MZU9</accession>
<organism evidence="2 3">
    <name type="scientific">Gongylonema pulchrum</name>
    <dbReference type="NCBI Taxonomy" id="637853"/>
    <lineage>
        <taxon>Eukaryota</taxon>
        <taxon>Metazoa</taxon>
        <taxon>Ecdysozoa</taxon>
        <taxon>Nematoda</taxon>
        <taxon>Chromadorea</taxon>
        <taxon>Rhabditida</taxon>
        <taxon>Spirurina</taxon>
        <taxon>Spiruromorpha</taxon>
        <taxon>Spiruroidea</taxon>
        <taxon>Gongylonematidae</taxon>
        <taxon>Gongylonema</taxon>
    </lineage>
</organism>
<keyword evidence="3" id="KW-1185">Reference proteome</keyword>
<feature type="compositionally biased region" description="Polar residues" evidence="1">
    <location>
        <begin position="214"/>
        <end position="231"/>
    </location>
</feature>
<sequence length="333" mass="35775">MDALNARANAAALANGNGHLLQNPITAIFSQQQDSSDSSNAPGSVVTSENGPNNTLINNNGLLADMLTANLIMAASSSGTSGVTTATATAVTGAGAAVSRKWSREDRKQKEMETKMALMLSATQLPMNIIENSFFREFMEYHYFQILNTQHARTVVNLKNHLAVAKKIAIMIDVLKLNTPTTSASLTTGNDDKEESKDSDSKDSTSENSDSGFDASSENQSGAESPKSSSAVPIEEMRPLVRLCISAAFYSPLVQRMDVALLGVRTLADQPSMLDAVKNTVEQVLAEFEITSSKVSRYLCNGICELIGKDVSLEDIFPQMVAKLIFYSVINCS</sequence>
<feature type="region of interest" description="Disordered" evidence="1">
    <location>
        <begin position="181"/>
        <end position="231"/>
    </location>
</feature>
<proteinExistence type="predicted"/>
<protein>
    <submittedName>
        <fullName evidence="2">Uncharacterized protein</fullName>
    </submittedName>
</protein>
<name>A0A3P7MZU9_9BILA</name>
<evidence type="ECO:0000313" key="2">
    <source>
        <dbReference type="EMBL" id="VDN32640.1"/>
    </source>
</evidence>
<feature type="compositionally biased region" description="Basic and acidic residues" evidence="1">
    <location>
        <begin position="190"/>
        <end position="205"/>
    </location>
</feature>
<dbReference type="AlphaFoldDB" id="A0A3P7MZU9"/>
<gene>
    <name evidence="2" type="ORF">GPUH_LOCUS18882</name>
</gene>
<dbReference type="EMBL" id="UYRT01087518">
    <property type="protein sequence ID" value="VDN32640.1"/>
    <property type="molecule type" value="Genomic_DNA"/>
</dbReference>
<evidence type="ECO:0000256" key="1">
    <source>
        <dbReference type="SAM" id="MobiDB-lite"/>
    </source>
</evidence>
<feature type="compositionally biased region" description="Low complexity" evidence="1">
    <location>
        <begin position="30"/>
        <end position="39"/>
    </location>
</feature>
<evidence type="ECO:0000313" key="3">
    <source>
        <dbReference type="Proteomes" id="UP000271098"/>
    </source>
</evidence>
<feature type="compositionally biased region" description="Polar residues" evidence="1">
    <location>
        <begin position="40"/>
        <end position="49"/>
    </location>
</feature>
<reference evidence="2 3" key="1">
    <citation type="submission" date="2018-11" db="EMBL/GenBank/DDBJ databases">
        <authorList>
            <consortium name="Pathogen Informatics"/>
        </authorList>
    </citation>
    <scope>NUCLEOTIDE SEQUENCE [LARGE SCALE GENOMIC DNA]</scope>
</reference>
<feature type="region of interest" description="Disordered" evidence="1">
    <location>
        <begin position="30"/>
        <end position="54"/>
    </location>
</feature>
<dbReference type="Proteomes" id="UP000271098">
    <property type="component" value="Unassembled WGS sequence"/>
</dbReference>
<dbReference type="OrthoDB" id="5839926at2759"/>